<dbReference type="AlphaFoldDB" id="A0AAV8Y5S0"/>
<gene>
    <name evidence="4" type="ORF">NQ318_013038</name>
</gene>
<evidence type="ECO:0000259" key="3">
    <source>
        <dbReference type="Pfam" id="PF00135"/>
    </source>
</evidence>
<evidence type="ECO:0000256" key="1">
    <source>
        <dbReference type="ARBA" id="ARBA00005964"/>
    </source>
</evidence>
<dbReference type="EMBL" id="JAPWTK010000192">
    <property type="protein sequence ID" value="KAJ8946227.1"/>
    <property type="molecule type" value="Genomic_DNA"/>
</dbReference>
<feature type="non-terminal residue" evidence="4">
    <location>
        <position position="1"/>
    </location>
</feature>
<dbReference type="Gene3D" id="3.40.50.1820">
    <property type="entry name" value="alpha/beta hydrolase"/>
    <property type="match status" value="1"/>
</dbReference>
<dbReference type="SUPFAM" id="SSF53474">
    <property type="entry name" value="alpha/beta-Hydrolases"/>
    <property type="match status" value="1"/>
</dbReference>
<evidence type="ECO:0000313" key="4">
    <source>
        <dbReference type="EMBL" id="KAJ8946227.1"/>
    </source>
</evidence>
<reference evidence="4" key="1">
    <citation type="journal article" date="2023" name="Insect Mol. Biol.">
        <title>Genome sequencing provides insights into the evolution of gene families encoding plant cell wall-degrading enzymes in longhorned beetles.</title>
        <authorList>
            <person name="Shin N.R."/>
            <person name="Okamura Y."/>
            <person name="Kirsch R."/>
            <person name="Pauchet Y."/>
        </authorList>
    </citation>
    <scope>NUCLEOTIDE SEQUENCE</scope>
    <source>
        <strain evidence="4">AMC_N1</strain>
    </source>
</reference>
<accession>A0AAV8Y5S0</accession>
<dbReference type="PANTHER" id="PTHR43903">
    <property type="entry name" value="NEUROLIGIN"/>
    <property type="match status" value="1"/>
</dbReference>
<feature type="domain" description="Carboxylesterase type B" evidence="3">
    <location>
        <begin position="1"/>
        <end position="154"/>
    </location>
</feature>
<dbReference type="Pfam" id="PF00135">
    <property type="entry name" value="COesterase"/>
    <property type="match status" value="1"/>
</dbReference>
<keyword evidence="5" id="KW-1185">Reference proteome</keyword>
<comment type="similarity">
    <text evidence="1">Belongs to the type-B carboxylesterase/lipase family.</text>
</comment>
<name>A0AAV8Y5S0_9CUCU</name>
<proteinExistence type="inferred from homology"/>
<dbReference type="Proteomes" id="UP001162162">
    <property type="component" value="Unassembled WGS sequence"/>
</dbReference>
<comment type="caution">
    <text evidence="4">The sequence shown here is derived from an EMBL/GenBank/DDBJ whole genome shotgun (WGS) entry which is preliminary data.</text>
</comment>
<evidence type="ECO:0000313" key="5">
    <source>
        <dbReference type="Proteomes" id="UP001162162"/>
    </source>
</evidence>
<dbReference type="InterPro" id="IPR051093">
    <property type="entry name" value="Neuroligin/BSAL"/>
</dbReference>
<dbReference type="InterPro" id="IPR029058">
    <property type="entry name" value="AB_hydrolase_fold"/>
</dbReference>
<sequence length="174" mass="19133">FLKAGTEELSRSNFGIVDQIAALLWVKENIEEFGGDPKSVTLFGHGTGAVCANLLMISPMILQDNNQRLFHRAILMGGSALADWALAGNPSEVTYQVSQALNCQIQDDFAACLRRKQLREIMAAGATTPAYKTRFGPIVDSLVVPNDPRKSMTQYHDIFKGYVRISSYSFLSSV</sequence>
<keyword evidence="2" id="KW-0325">Glycoprotein</keyword>
<protein>
    <recommendedName>
        <fullName evidence="3">Carboxylesterase type B domain-containing protein</fullName>
    </recommendedName>
</protein>
<evidence type="ECO:0000256" key="2">
    <source>
        <dbReference type="ARBA" id="ARBA00023180"/>
    </source>
</evidence>
<organism evidence="4 5">
    <name type="scientific">Aromia moschata</name>
    <dbReference type="NCBI Taxonomy" id="1265417"/>
    <lineage>
        <taxon>Eukaryota</taxon>
        <taxon>Metazoa</taxon>
        <taxon>Ecdysozoa</taxon>
        <taxon>Arthropoda</taxon>
        <taxon>Hexapoda</taxon>
        <taxon>Insecta</taxon>
        <taxon>Pterygota</taxon>
        <taxon>Neoptera</taxon>
        <taxon>Endopterygota</taxon>
        <taxon>Coleoptera</taxon>
        <taxon>Polyphaga</taxon>
        <taxon>Cucujiformia</taxon>
        <taxon>Chrysomeloidea</taxon>
        <taxon>Cerambycidae</taxon>
        <taxon>Cerambycinae</taxon>
        <taxon>Callichromatini</taxon>
        <taxon>Aromia</taxon>
    </lineage>
</organism>
<dbReference type="InterPro" id="IPR002018">
    <property type="entry name" value="CarbesteraseB"/>
</dbReference>